<dbReference type="PANTHER" id="PTHR16222:SF24">
    <property type="entry name" value="ADP-RIBOSYLHYDROLASE ARH3"/>
    <property type="match status" value="1"/>
</dbReference>
<evidence type="ECO:0000256" key="2">
    <source>
        <dbReference type="ARBA" id="ARBA00022801"/>
    </source>
</evidence>
<dbReference type="EMBL" id="JBHTBW010000045">
    <property type="protein sequence ID" value="MFC7442089.1"/>
    <property type="molecule type" value="Genomic_DNA"/>
</dbReference>
<sequence length="314" mass="34771">MRPLGLHSDDTQQALALAQICLAESGWDKDAWKSLLVQGMRQGVWRGVGRFFTDALHRMRKGAPIEKAGSPSAGMGAAMRVGPLGALYCQPEQVDLLWQVALESSLATHADARAAGFAAVLAQAIALLLQGKAANEVLLVLPELARQGEERVNEMSGQGWQVEEAHSSIVREALEHAHAWVQLPVGEMRQRLSDWARPHLKEGFTRAHPNQGFVLLGGFHALLMACRDDLEPMDALRSIIREGFDTDTVAAIAGAVLGARHGDEWIPAEQFYDRKRLESYAEAMTSHVLPETRDQFLQRETELTRIEKAFQLWK</sequence>
<accession>A0ABW2RMP1</accession>
<keyword evidence="2" id="KW-0378">Hydrolase</keyword>
<reference evidence="4" key="1">
    <citation type="journal article" date="2019" name="Int. J. Syst. Evol. Microbiol.">
        <title>The Global Catalogue of Microorganisms (GCM) 10K type strain sequencing project: providing services to taxonomists for standard genome sequencing and annotation.</title>
        <authorList>
            <consortium name="The Broad Institute Genomics Platform"/>
            <consortium name="The Broad Institute Genome Sequencing Center for Infectious Disease"/>
            <person name="Wu L."/>
            <person name="Ma J."/>
        </authorList>
    </citation>
    <scope>NUCLEOTIDE SEQUENCE [LARGE SCALE GENOMIC DNA]</scope>
    <source>
        <strain evidence="4">CGMCC 1.12942</strain>
    </source>
</reference>
<evidence type="ECO:0000313" key="4">
    <source>
        <dbReference type="Proteomes" id="UP001596500"/>
    </source>
</evidence>
<dbReference type="RefSeq" id="WP_379865733.1">
    <property type="nucleotide sequence ID" value="NZ_JBHTBW010000045.1"/>
</dbReference>
<comment type="caution">
    <text evidence="3">The sequence shown here is derived from an EMBL/GenBank/DDBJ whole genome shotgun (WGS) entry which is preliminary data.</text>
</comment>
<organism evidence="3 4">
    <name type="scientific">Laceyella putida</name>
    <dbReference type="NCBI Taxonomy" id="110101"/>
    <lineage>
        <taxon>Bacteria</taxon>
        <taxon>Bacillati</taxon>
        <taxon>Bacillota</taxon>
        <taxon>Bacilli</taxon>
        <taxon>Bacillales</taxon>
        <taxon>Thermoactinomycetaceae</taxon>
        <taxon>Laceyella</taxon>
    </lineage>
</organism>
<gene>
    <name evidence="3" type="ORF">ACFQNG_13415</name>
</gene>
<dbReference type="Proteomes" id="UP001596500">
    <property type="component" value="Unassembled WGS sequence"/>
</dbReference>
<dbReference type="InterPro" id="IPR005502">
    <property type="entry name" value="Ribosyl_crysJ1"/>
</dbReference>
<keyword evidence="4" id="KW-1185">Reference proteome</keyword>
<dbReference type="InterPro" id="IPR050792">
    <property type="entry name" value="ADP-ribosylglycohydrolase"/>
</dbReference>
<evidence type="ECO:0000256" key="1">
    <source>
        <dbReference type="ARBA" id="ARBA00010702"/>
    </source>
</evidence>
<dbReference type="Pfam" id="PF03747">
    <property type="entry name" value="ADP_ribosyl_GH"/>
    <property type="match status" value="1"/>
</dbReference>
<dbReference type="PANTHER" id="PTHR16222">
    <property type="entry name" value="ADP-RIBOSYLGLYCOHYDROLASE"/>
    <property type="match status" value="1"/>
</dbReference>
<proteinExistence type="inferred from homology"/>
<dbReference type="SUPFAM" id="SSF101478">
    <property type="entry name" value="ADP-ribosylglycohydrolase"/>
    <property type="match status" value="1"/>
</dbReference>
<name>A0ABW2RMP1_9BACL</name>
<dbReference type="InterPro" id="IPR036705">
    <property type="entry name" value="Ribosyl_crysJ1_sf"/>
</dbReference>
<dbReference type="Gene3D" id="1.10.4080.10">
    <property type="entry name" value="ADP-ribosylation/Crystallin J1"/>
    <property type="match status" value="1"/>
</dbReference>
<protein>
    <submittedName>
        <fullName evidence="3">ADP-ribosylglycohydrolase family protein</fullName>
    </submittedName>
</protein>
<evidence type="ECO:0000313" key="3">
    <source>
        <dbReference type="EMBL" id="MFC7442089.1"/>
    </source>
</evidence>
<comment type="similarity">
    <text evidence="1">Belongs to the ADP-ribosylglycohydrolase family.</text>
</comment>